<feature type="domain" description="C2H2-type" evidence="8">
    <location>
        <begin position="67"/>
        <end position="89"/>
    </location>
</feature>
<evidence type="ECO:0000256" key="7">
    <source>
        <dbReference type="SAM" id="MobiDB-lite"/>
    </source>
</evidence>
<dbReference type="PROSITE" id="PS50157">
    <property type="entry name" value="ZINC_FINGER_C2H2_2"/>
    <property type="match status" value="2"/>
</dbReference>
<keyword evidence="2" id="KW-0677">Repeat</keyword>
<evidence type="ECO:0000256" key="1">
    <source>
        <dbReference type="ARBA" id="ARBA00022723"/>
    </source>
</evidence>
<evidence type="ECO:0000256" key="5">
    <source>
        <dbReference type="ARBA" id="ARBA00023242"/>
    </source>
</evidence>
<reference evidence="9 10" key="1">
    <citation type="submission" date="2019-09" db="EMBL/GenBank/DDBJ databases">
        <title>Bird 10,000 Genomes (B10K) Project - Family phase.</title>
        <authorList>
            <person name="Zhang G."/>
        </authorList>
    </citation>
    <scope>NUCLEOTIDE SEQUENCE [LARGE SCALE GENOMIC DNA]</scope>
    <source>
        <strain evidence="9">B10K-DU-001-18</strain>
        <tissue evidence="9">Muscle</tissue>
    </source>
</reference>
<protein>
    <submittedName>
        <fullName evidence="9">ZN252 protein</fullName>
    </submittedName>
</protein>
<dbReference type="SUPFAM" id="SSF57667">
    <property type="entry name" value="beta-beta-alpha zinc fingers"/>
    <property type="match status" value="1"/>
</dbReference>
<dbReference type="Gene3D" id="3.30.160.60">
    <property type="entry name" value="Classic Zinc Finger"/>
    <property type="match status" value="2"/>
</dbReference>
<keyword evidence="5" id="KW-0539">Nucleus</keyword>
<dbReference type="FunFam" id="3.30.160.60:FF:000446">
    <property type="entry name" value="Zinc finger protein"/>
    <property type="match status" value="1"/>
</dbReference>
<comment type="caution">
    <text evidence="9">The sequence shown here is derived from an EMBL/GenBank/DDBJ whole genome shotgun (WGS) entry which is preliminary data.</text>
</comment>
<evidence type="ECO:0000259" key="8">
    <source>
        <dbReference type="PROSITE" id="PS50157"/>
    </source>
</evidence>
<dbReference type="AlphaFoldDB" id="A0A7K4XYL6"/>
<evidence type="ECO:0000256" key="3">
    <source>
        <dbReference type="ARBA" id="ARBA00022771"/>
    </source>
</evidence>
<evidence type="ECO:0000256" key="2">
    <source>
        <dbReference type="ARBA" id="ARBA00022737"/>
    </source>
</evidence>
<feature type="non-terminal residue" evidence="9">
    <location>
        <position position="1"/>
    </location>
</feature>
<keyword evidence="1" id="KW-0479">Metal-binding</keyword>
<feature type="region of interest" description="Disordered" evidence="7">
    <location>
        <begin position="66"/>
        <end position="89"/>
    </location>
</feature>
<evidence type="ECO:0000256" key="4">
    <source>
        <dbReference type="ARBA" id="ARBA00022833"/>
    </source>
</evidence>
<proteinExistence type="predicted"/>
<dbReference type="InterPro" id="IPR036236">
    <property type="entry name" value="Znf_C2H2_sf"/>
</dbReference>
<organism evidence="9 10">
    <name type="scientific">Regulus satrapa</name>
    <name type="common">Golden-crowned kinglet</name>
    <dbReference type="NCBI Taxonomy" id="13245"/>
    <lineage>
        <taxon>Eukaryota</taxon>
        <taxon>Metazoa</taxon>
        <taxon>Chordata</taxon>
        <taxon>Craniata</taxon>
        <taxon>Vertebrata</taxon>
        <taxon>Euteleostomi</taxon>
        <taxon>Archelosauria</taxon>
        <taxon>Archosauria</taxon>
        <taxon>Dinosauria</taxon>
        <taxon>Saurischia</taxon>
        <taxon>Theropoda</taxon>
        <taxon>Coelurosauria</taxon>
        <taxon>Aves</taxon>
        <taxon>Neognathae</taxon>
        <taxon>Neoaves</taxon>
        <taxon>Telluraves</taxon>
        <taxon>Australaves</taxon>
        <taxon>Passeriformes</taxon>
        <taxon>Regulidae</taxon>
        <taxon>Regulus</taxon>
    </lineage>
</organism>
<dbReference type="FunFam" id="3.30.160.60:FF:002343">
    <property type="entry name" value="Zinc finger protein 33A"/>
    <property type="match status" value="1"/>
</dbReference>
<dbReference type="PANTHER" id="PTHR24377">
    <property type="entry name" value="IP01015P-RELATED"/>
    <property type="match status" value="1"/>
</dbReference>
<dbReference type="GO" id="GO:0008270">
    <property type="term" value="F:zinc ion binding"/>
    <property type="evidence" value="ECO:0007669"/>
    <property type="project" value="UniProtKB-KW"/>
</dbReference>
<keyword evidence="10" id="KW-1185">Reference proteome</keyword>
<keyword evidence="4" id="KW-0862">Zinc</keyword>
<feature type="compositionally biased region" description="Basic residues" evidence="7">
    <location>
        <begin position="77"/>
        <end position="89"/>
    </location>
</feature>
<dbReference type="EMBL" id="VWZN01019499">
    <property type="protein sequence ID" value="NWR52081.1"/>
    <property type="molecule type" value="Genomic_DNA"/>
</dbReference>
<evidence type="ECO:0000256" key="6">
    <source>
        <dbReference type="PROSITE-ProRule" id="PRU00042"/>
    </source>
</evidence>
<name>A0A7K4XYL6_REGSA</name>
<gene>
    <name evidence="9" type="primary">Znf252_1</name>
    <name evidence="9" type="ORF">REGSAT_R08136</name>
</gene>
<feature type="domain" description="C2H2-type" evidence="8">
    <location>
        <begin position="39"/>
        <end position="66"/>
    </location>
</feature>
<keyword evidence="3 6" id="KW-0863">Zinc-finger</keyword>
<accession>A0A7K4XYL6</accession>
<dbReference type="OrthoDB" id="8922241at2759"/>
<feature type="non-terminal residue" evidence="9">
    <location>
        <position position="89"/>
    </location>
</feature>
<dbReference type="Proteomes" id="UP000529728">
    <property type="component" value="Unassembled WGS sequence"/>
</dbReference>
<dbReference type="InterPro" id="IPR013087">
    <property type="entry name" value="Znf_C2H2_type"/>
</dbReference>
<evidence type="ECO:0000313" key="10">
    <source>
        <dbReference type="Proteomes" id="UP000529728"/>
    </source>
</evidence>
<dbReference type="InterPro" id="IPR050826">
    <property type="entry name" value="Krueppel_C2H2_ZnFinger"/>
</dbReference>
<sequence>SARASTWSSTRACTPGSAAFGQGSQLMQQRRVHTGLEPFVRSDCGKFFSDSSTCIQHRRMHAGERPHKCTACGKSSWQHRHRLRHPRTH</sequence>
<evidence type="ECO:0000313" key="9">
    <source>
        <dbReference type="EMBL" id="NWR52081.1"/>
    </source>
</evidence>